<evidence type="ECO:0000313" key="2">
    <source>
        <dbReference type="Proteomes" id="UP000251714"/>
    </source>
</evidence>
<dbReference type="EMBL" id="PKMI01000039">
    <property type="protein sequence ID" value="RBA12644.1"/>
    <property type="molecule type" value="Genomic_DNA"/>
</dbReference>
<reference evidence="1 2" key="1">
    <citation type="submission" date="2017-12" db="EMBL/GenBank/DDBJ databases">
        <title>Genome sequence of the mycotoxigenic crop pathogen Fusarium proliferatum, strain ITEM 2341 from Date Palm.</title>
        <authorList>
            <person name="Almiman B.F."/>
            <person name="Shittu T.A."/>
            <person name="Muthumeenakshi S."/>
            <person name="Baroncelli R."/>
            <person name="Sreenivasaprasada S."/>
        </authorList>
    </citation>
    <scope>NUCLEOTIDE SEQUENCE [LARGE SCALE GENOMIC DNA]</scope>
    <source>
        <strain evidence="1 2">ITEM 2341</strain>
    </source>
</reference>
<protein>
    <submittedName>
        <fullName evidence="1">Uncharacterized protein</fullName>
    </submittedName>
</protein>
<gene>
    <name evidence="1" type="ORF">FPRO05_04094</name>
</gene>
<dbReference type="SUPFAM" id="SSF54427">
    <property type="entry name" value="NTF2-like"/>
    <property type="match status" value="2"/>
</dbReference>
<dbReference type="Gene3D" id="3.10.450.50">
    <property type="match status" value="1"/>
</dbReference>
<accession>A0A365MVT4</accession>
<sequence length="341" mass="38615">MSSSQGLRLGTKSLRNRADLDDYVYHFNANNKAEYTAYYSKDAVFRFSGFPDRSIDEFLSWVDGVHAGMRETLSLKRVVFGQDIVVTEMHTQFRGINGYETDNLAGRWGPVWPGNGPLVKMFVWYTLDKDGHIVQLTEDAYLEKEASRDVIRTHEDFKLYLNAFNTNDFDTFPRYYTSDVTIILDGKQTLNGREEATNFFRNARSQVNEDVNVQSIVLDKSGIALKAFIKFTAIANIEDILNFGSGVRKGGGYEAHFLIHYELTPEGKIHYITAARLGTVKIFNPSVSYSSPKDSRPGQLSEVVATSSTVPKEYFLAQRIVQPTVAVLTTSQLRRFEATIY</sequence>
<dbReference type="AlphaFoldDB" id="A0A365MVT4"/>
<proteinExistence type="predicted"/>
<dbReference type="InterPro" id="IPR032710">
    <property type="entry name" value="NTF2-like_dom_sf"/>
</dbReference>
<evidence type="ECO:0000313" key="1">
    <source>
        <dbReference type="EMBL" id="RBA12644.1"/>
    </source>
</evidence>
<comment type="caution">
    <text evidence="1">The sequence shown here is derived from an EMBL/GenBank/DDBJ whole genome shotgun (WGS) entry which is preliminary data.</text>
</comment>
<dbReference type="Proteomes" id="UP000251714">
    <property type="component" value="Unassembled WGS sequence"/>
</dbReference>
<organism evidence="1 2">
    <name type="scientific">Gibberella intermedia</name>
    <name type="common">Bulb rot disease fungus</name>
    <name type="synonym">Fusarium proliferatum</name>
    <dbReference type="NCBI Taxonomy" id="948311"/>
    <lineage>
        <taxon>Eukaryota</taxon>
        <taxon>Fungi</taxon>
        <taxon>Dikarya</taxon>
        <taxon>Ascomycota</taxon>
        <taxon>Pezizomycotina</taxon>
        <taxon>Sordariomycetes</taxon>
        <taxon>Hypocreomycetidae</taxon>
        <taxon>Hypocreales</taxon>
        <taxon>Nectriaceae</taxon>
        <taxon>Fusarium</taxon>
        <taxon>Fusarium fujikuroi species complex</taxon>
    </lineage>
</organism>
<name>A0A365MVT4_GIBIN</name>